<evidence type="ECO:0000313" key="4">
    <source>
        <dbReference type="EMBL" id="MST98472.1"/>
    </source>
</evidence>
<evidence type="ECO:0000256" key="1">
    <source>
        <dbReference type="ARBA" id="ARBA00023015"/>
    </source>
</evidence>
<dbReference type="Pfam" id="PF00455">
    <property type="entry name" value="DeoRC"/>
    <property type="match status" value="1"/>
</dbReference>
<evidence type="ECO:0000313" key="5">
    <source>
        <dbReference type="Proteomes" id="UP000435649"/>
    </source>
</evidence>
<keyword evidence="5" id="KW-1185">Reference proteome</keyword>
<dbReference type="InterPro" id="IPR037171">
    <property type="entry name" value="NagB/RpiA_transferase-like"/>
</dbReference>
<dbReference type="SUPFAM" id="SSF46785">
    <property type="entry name" value="Winged helix' DNA-binding domain"/>
    <property type="match status" value="1"/>
</dbReference>
<dbReference type="PROSITE" id="PS51000">
    <property type="entry name" value="HTH_DEOR_2"/>
    <property type="match status" value="1"/>
</dbReference>
<dbReference type="SUPFAM" id="SSF100950">
    <property type="entry name" value="NagB/RpiA/CoA transferase-like"/>
    <property type="match status" value="1"/>
</dbReference>
<keyword evidence="1" id="KW-0805">Transcription regulation</keyword>
<dbReference type="EMBL" id="VUNS01000019">
    <property type="protein sequence ID" value="MST98472.1"/>
    <property type="molecule type" value="Genomic_DNA"/>
</dbReference>
<dbReference type="SMART" id="SM00420">
    <property type="entry name" value="HTH_DEOR"/>
    <property type="match status" value="1"/>
</dbReference>
<dbReference type="InterPro" id="IPR050313">
    <property type="entry name" value="Carb_Metab_HTH_regulators"/>
</dbReference>
<dbReference type="PANTHER" id="PTHR30363:SF55">
    <property type="entry name" value="HTH-TYPE TRANSCRIPTIONAL REGULATOR ULAR"/>
    <property type="match status" value="1"/>
</dbReference>
<proteinExistence type="predicted"/>
<accession>A0A844G6F1</accession>
<name>A0A844G6F1_9BACT</name>
<dbReference type="InterPro" id="IPR001034">
    <property type="entry name" value="DeoR_HTH"/>
</dbReference>
<sequence length="296" mass="32702">MKQRIFLQMNRKHDYSITFRFAICARNGYVVRKQEDSFMRNEYEKTVLRLLAGRDFIATEEVAGLIGASPATARRLINRLAENRLLRRVHGGIRPLPPESNPSIPFGLREQWFSEEKRLLAAEALKLVRRDSVLFIHGGSTTACLGSGIESGSVITNSLRLAELLRERFPADDGPEVIVPGGTLDRKAGILTGTRAERAIGCYHADAVFFSARGLDAEGVLDTSDATAGVARAMIEHARLAVMLADHSKFSGDGMARMVFWSQVDVLVTADRTENRPLLDTIRRQGVKVITVPAAE</sequence>
<dbReference type="Pfam" id="PF08220">
    <property type="entry name" value="HTH_DeoR"/>
    <property type="match status" value="1"/>
</dbReference>
<dbReference type="InterPro" id="IPR036388">
    <property type="entry name" value="WH-like_DNA-bd_sf"/>
</dbReference>
<dbReference type="InterPro" id="IPR036390">
    <property type="entry name" value="WH_DNA-bd_sf"/>
</dbReference>
<dbReference type="Gene3D" id="1.10.10.10">
    <property type="entry name" value="Winged helix-like DNA-binding domain superfamily/Winged helix DNA-binding domain"/>
    <property type="match status" value="1"/>
</dbReference>
<dbReference type="AlphaFoldDB" id="A0A844G6F1"/>
<evidence type="ECO:0000256" key="2">
    <source>
        <dbReference type="ARBA" id="ARBA00023163"/>
    </source>
</evidence>
<dbReference type="Proteomes" id="UP000435649">
    <property type="component" value="Unassembled WGS sequence"/>
</dbReference>
<dbReference type="SMART" id="SM01134">
    <property type="entry name" value="DeoRC"/>
    <property type="match status" value="1"/>
</dbReference>
<reference evidence="4 5" key="1">
    <citation type="submission" date="2019-08" db="EMBL/GenBank/DDBJ databases">
        <title>In-depth cultivation of the pig gut microbiome towards novel bacterial diversity and tailored functional studies.</title>
        <authorList>
            <person name="Wylensek D."/>
            <person name="Hitch T.C.A."/>
            <person name="Clavel T."/>
        </authorList>
    </citation>
    <scope>NUCLEOTIDE SEQUENCE [LARGE SCALE GENOMIC DNA]</scope>
    <source>
        <strain evidence="4 5">BBE-744-WT-12</strain>
    </source>
</reference>
<evidence type="ECO:0000259" key="3">
    <source>
        <dbReference type="PROSITE" id="PS51000"/>
    </source>
</evidence>
<protein>
    <submittedName>
        <fullName evidence="4">DeoR/GlpR transcriptional regulator</fullName>
    </submittedName>
</protein>
<organism evidence="4 5">
    <name type="scientific">Victivallis lenta</name>
    <dbReference type="NCBI Taxonomy" id="2606640"/>
    <lineage>
        <taxon>Bacteria</taxon>
        <taxon>Pseudomonadati</taxon>
        <taxon>Lentisphaerota</taxon>
        <taxon>Lentisphaeria</taxon>
        <taxon>Victivallales</taxon>
        <taxon>Victivallaceae</taxon>
        <taxon>Victivallis</taxon>
    </lineage>
</organism>
<dbReference type="PANTHER" id="PTHR30363">
    <property type="entry name" value="HTH-TYPE TRANSCRIPTIONAL REGULATOR SRLR-RELATED"/>
    <property type="match status" value="1"/>
</dbReference>
<gene>
    <name evidence="4" type="ORF">FYJ85_15630</name>
</gene>
<keyword evidence="2" id="KW-0804">Transcription</keyword>
<feature type="domain" description="HTH deoR-type" evidence="3">
    <location>
        <begin position="40"/>
        <end position="95"/>
    </location>
</feature>
<dbReference type="GO" id="GO:0003700">
    <property type="term" value="F:DNA-binding transcription factor activity"/>
    <property type="evidence" value="ECO:0007669"/>
    <property type="project" value="InterPro"/>
</dbReference>
<dbReference type="InterPro" id="IPR014036">
    <property type="entry name" value="DeoR-like_C"/>
</dbReference>
<comment type="caution">
    <text evidence="4">The sequence shown here is derived from an EMBL/GenBank/DDBJ whole genome shotgun (WGS) entry which is preliminary data.</text>
</comment>